<gene>
    <name evidence="1" type="ORF">JOC49_002440</name>
</gene>
<protein>
    <submittedName>
        <fullName evidence="1">Uncharacterized protein</fullName>
    </submittedName>
</protein>
<evidence type="ECO:0000313" key="2">
    <source>
        <dbReference type="Proteomes" id="UP000767854"/>
    </source>
</evidence>
<keyword evidence="2" id="KW-1185">Reference proteome</keyword>
<name>A0ABS2MTY4_9FIRM</name>
<organism evidence="1 2">
    <name type="scientific">Fusibacter tunisiensis</name>
    <dbReference type="NCBI Taxonomy" id="1008308"/>
    <lineage>
        <taxon>Bacteria</taxon>
        <taxon>Bacillati</taxon>
        <taxon>Bacillota</taxon>
        <taxon>Clostridia</taxon>
        <taxon>Eubacteriales</taxon>
        <taxon>Eubacteriales Family XII. Incertae Sedis</taxon>
        <taxon>Fusibacter</taxon>
    </lineage>
</organism>
<dbReference type="EMBL" id="JAFBDT010000034">
    <property type="protein sequence ID" value="MBM7562867.1"/>
    <property type="molecule type" value="Genomic_DNA"/>
</dbReference>
<dbReference type="RefSeq" id="WP_204665294.1">
    <property type="nucleotide sequence ID" value="NZ_JAFBDT010000034.1"/>
</dbReference>
<sequence length="104" mass="12177">MKRKSVKVDDQWIDAYEQIYKYERRFRIKNKAFIENQEIQLHKISPNQMQKEALQELQRVREENETKALIISATGERVIIVMGAVCVIKSSVSGTLDKYISCID</sequence>
<evidence type="ECO:0000313" key="1">
    <source>
        <dbReference type="EMBL" id="MBM7562867.1"/>
    </source>
</evidence>
<reference evidence="1 2" key="1">
    <citation type="submission" date="2021-01" db="EMBL/GenBank/DDBJ databases">
        <title>Genomic Encyclopedia of Type Strains, Phase IV (KMG-IV): sequencing the most valuable type-strain genomes for metagenomic binning, comparative biology and taxonomic classification.</title>
        <authorList>
            <person name="Goeker M."/>
        </authorList>
    </citation>
    <scope>NUCLEOTIDE SEQUENCE [LARGE SCALE GENOMIC DNA]</scope>
    <source>
        <strain evidence="1 2">DSM 24436</strain>
    </source>
</reference>
<dbReference type="Proteomes" id="UP000767854">
    <property type="component" value="Unassembled WGS sequence"/>
</dbReference>
<proteinExistence type="predicted"/>
<comment type="caution">
    <text evidence="1">The sequence shown here is derived from an EMBL/GenBank/DDBJ whole genome shotgun (WGS) entry which is preliminary data.</text>
</comment>
<accession>A0ABS2MTY4</accession>